<dbReference type="InterPro" id="IPR003593">
    <property type="entry name" value="AAA+_ATPase"/>
</dbReference>
<dbReference type="InterPro" id="IPR037118">
    <property type="entry name" value="Val-tRNA_synth_C_sf"/>
</dbReference>
<dbReference type="RefSeq" id="WP_173966124.1">
    <property type="nucleotide sequence ID" value="NZ_BOVI01000001.1"/>
</dbReference>
<dbReference type="Pfam" id="PF00005">
    <property type="entry name" value="ABC_tran"/>
    <property type="match status" value="2"/>
</dbReference>
<dbReference type="KEGG" id="fcs:TRV642_4742"/>
<name>A0A9W4TM66_9FLAO</name>
<dbReference type="InterPro" id="IPR027417">
    <property type="entry name" value="P-loop_NTPase"/>
</dbReference>
<dbReference type="AlphaFoldDB" id="A0A9W4TM66"/>
<dbReference type="EMBL" id="OX336425">
    <property type="protein sequence ID" value="CAI2769368.1"/>
    <property type="molecule type" value="Genomic_DNA"/>
</dbReference>
<dbReference type="Gene3D" id="3.40.50.300">
    <property type="entry name" value="P-loop containing nucleotide triphosphate hydrolases"/>
    <property type="match status" value="2"/>
</dbReference>
<dbReference type="GO" id="GO:0005524">
    <property type="term" value="F:ATP binding"/>
    <property type="evidence" value="ECO:0007669"/>
    <property type="project" value="UniProtKB-KW"/>
</dbReference>
<gene>
    <name evidence="6" type="primary">yfmR</name>
    <name evidence="5" type="synonym">ettA_1</name>
    <name evidence="5" type="ORF">FLACOL7796_02144</name>
    <name evidence="6" type="ORF">TRV642_4742</name>
</gene>
<proteinExistence type="predicted"/>
<dbReference type="SUPFAM" id="SSF52540">
    <property type="entry name" value="P-loop containing nucleoside triphosphate hydrolases"/>
    <property type="match status" value="2"/>
</dbReference>
<dbReference type="Pfam" id="PF16326">
    <property type="entry name" value="ABC_tran_CTD"/>
    <property type="match status" value="1"/>
</dbReference>
<dbReference type="Gene3D" id="1.10.287.380">
    <property type="entry name" value="Valyl-tRNA synthetase, C-terminal domain"/>
    <property type="match status" value="1"/>
</dbReference>
<keyword evidence="1" id="KW-0547">Nucleotide-binding</keyword>
<dbReference type="EMBL" id="CADCST010000082">
    <property type="protein sequence ID" value="CAA9198359.1"/>
    <property type="molecule type" value="Genomic_DNA"/>
</dbReference>
<dbReference type="InterPro" id="IPR051309">
    <property type="entry name" value="ABCF_ATPase"/>
</dbReference>
<evidence type="ECO:0000256" key="3">
    <source>
        <dbReference type="SAM" id="Coils"/>
    </source>
</evidence>
<dbReference type="SMART" id="SM00382">
    <property type="entry name" value="AAA"/>
    <property type="match status" value="2"/>
</dbReference>
<sequence>MNYLSVENISKSFGERTLFDNISFGINKDQKIAFIAKNGSGKTTIMSIINGLDEPDTGQVVLRKGIRMAFLSQDNNLQEELTIEESIFASDNETLKIIEAYEKALENPDDEEAYQKAFDGMDQHNAWDFETQYKQILFKLKLEDFKLKVKNLSGGQKKRLSLAIILINRPDLLILDEPTNHLDLEMIEWLESYFAKENITLFMVTHDRFFLERVCNEIIELDNGKLYQYKGNYSYYLEKKEERITSENASVDKAKNLFVKELEWMRRQPKARTTKSKSRQDDFYLIKEKAQSRRQENKVELEINMERMGSKIIELHKISKKFKDHVILDNFSFDFQRGARIGIIGKNGTGKSTFLNLLTGTLPLDSGRVVKGDTIKIGYYTQTGINPKPNQRVIDIIKEYGEFIPLAKGRMISASQLLERFLFDAKKQYDFVEKLSGGELKRLYLCTVLIQNPNFLILDEPTNDLDIVTLNVLESFLLDYPGCLLVVSHDRYFMDKIVDHLFVFRGNGEIENFPGNYSDFRAYEDSADVAQKEENKAEKKDWKQNNPTGNLTFNEQKEYQKLEREIKDLEIDKTKIEQLFSDGKVADTDIEKKANELQNIINKIDQKEERWFELSAKIEG</sequence>
<dbReference type="PROSITE" id="PS00211">
    <property type="entry name" value="ABC_TRANSPORTER_1"/>
    <property type="match status" value="1"/>
</dbReference>
<keyword evidence="2 6" id="KW-0067">ATP-binding</keyword>
<evidence type="ECO:0000256" key="1">
    <source>
        <dbReference type="ARBA" id="ARBA00022741"/>
    </source>
</evidence>
<keyword evidence="3" id="KW-0175">Coiled coil</keyword>
<dbReference type="CDD" id="cd03221">
    <property type="entry name" value="ABCF_EF-3"/>
    <property type="match status" value="2"/>
</dbReference>
<feature type="coiled-coil region" evidence="3">
    <location>
        <begin position="520"/>
        <end position="610"/>
    </location>
</feature>
<dbReference type="Proteomes" id="UP001152749">
    <property type="component" value="Chromosome"/>
</dbReference>
<dbReference type="GO" id="GO:0016887">
    <property type="term" value="F:ATP hydrolysis activity"/>
    <property type="evidence" value="ECO:0007669"/>
    <property type="project" value="InterPro"/>
</dbReference>
<organism evidence="6 8">
    <name type="scientific">Flavobacterium collinsii</name>
    <dbReference type="NCBI Taxonomy" id="1114861"/>
    <lineage>
        <taxon>Bacteria</taxon>
        <taxon>Pseudomonadati</taxon>
        <taxon>Bacteroidota</taxon>
        <taxon>Flavobacteriia</taxon>
        <taxon>Flavobacteriales</taxon>
        <taxon>Flavobacteriaceae</taxon>
        <taxon>Flavobacterium</taxon>
    </lineage>
</organism>
<evidence type="ECO:0000313" key="7">
    <source>
        <dbReference type="Proteomes" id="UP000474567"/>
    </source>
</evidence>
<reference evidence="6" key="2">
    <citation type="submission" date="2022-09" db="EMBL/GenBank/DDBJ databases">
        <authorList>
            <person name="Duchaud E."/>
        </authorList>
    </citation>
    <scope>NUCLEOTIDE SEQUENCE</scope>
    <source>
        <strain evidence="6">TRV642</strain>
    </source>
</reference>
<dbReference type="InterPro" id="IPR032524">
    <property type="entry name" value="ABC_tran_C"/>
</dbReference>
<dbReference type="Pfam" id="PF12848">
    <property type="entry name" value="ABC_tran_Xtn"/>
    <property type="match status" value="1"/>
</dbReference>
<dbReference type="Proteomes" id="UP000474567">
    <property type="component" value="Unassembled WGS sequence"/>
</dbReference>
<dbReference type="InterPro" id="IPR003439">
    <property type="entry name" value="ABC_transporter-like_ATP-bd"/>
</dbReference>
<evidence type="ECO:0000256" key="2">
    <source>
        <dbReference type="ARBA" id="ARBA00022840"/>
    </source>
</evidence>
<protein>
    <submittedName>
        <fullName evidence="5">Energy-dependent translational throttle protein EttA</fullName>
    </submittedName>
    <submittedName>
        <fullName evidence="6">Uncharacterized ABC transporter ATP-binding protein YfmR</fullName>
    </submittedName>
</protein>
<dbReference type="PANTHER" id="PTHR42855:SF1">
    <property type="entry name" value="ABC TRANSPORTER DOMAIN-CONTAINING PROTEIN"/>
    <property type="match status" value="1"/>
</dbReference>
<dbReference type="InterPro" id="IPR032781">
    <property type="entry name" value="ABC_tran_Xtn"/>
</dbReference>
<evidence type="ECO:0000313" key="6">
    <source>
        <dbReference type="EMBL" id="CAI2769368.1"/>
    </source>
</evidence>
<dbReference type="GO" id="GO:0003677">
    <property type="term" value="F:DNA binding"/>
    <property type="evidence" value="ECO:0007669"/>
    <property type="project" value="InterPro"/>
</dbReference>
<evidence type="ECO:0000313" key="8">
    <source>
        <dbReference type="Proteomes" id="UP001152749"/>
    </source>
</evidence>
<feature type="domain" description="ABC transporter" evidence="4">
    <location>
        <begin position="313"/>
        <end position="531"/>
    </location>
</feature>
<evidence type="ECO:0000313" key="5">
    <source>
        <dbReference type="EMBL" id="CAA9198359.1"/>
    </source>
</evidence>
<feature type="domain" description="ABC transporter" evidence="4">
    <location>
        <begin position="4"/>
        <end position="248"/>
    </location>
</feature>
<keyword evidence="7" id="KW-1185">Reference proteome</keyword>
<dbReference type="PROSITE" id="PS50893">
    <property type="entry name" value="ABC_TRANSPORTER_2"/>
    <property type="match status" value="2"/>
</dbReference>
<dbReference type="PANTHER" id="PTHR42855">
    <property type="entry name" value="ABC TRANSPORTER ATP-BINDING SUBUNIT"/>
    <property type="match status" value="1"/>
</dbReference>
<dbReference type="InterPro" id="IPR017871">
    <property type="entry name" value="ABC_transporter-like_CS"/>
</dbReference>
<evidence type="ECO:0000259" key="4">
    <source>
        <dbReference type="PROSITE" id="PS50893"/>
    </source>
</evidence>
<dbReference type="FunFam" id="3.40.50.300:FF:000011">
    <property type="entry name" value="Putative ABC transporter ATP-binding component"/>
    <property type="match status" value="1"/>
</dbReference>
<accession>A0A9W4TM66</accession>
<reference evidence="5 7" key="1">
    <citation type="submission" date="2020-02" db="EMBL/GenBank/DDBJ databases">
        <authorList>
            <person name="Criscuolo A."/>
        </authorList>
    </citation>
    <scope>NUCLEOTIDE SEQUENCE [LARGE SCALE GENOMIC DNA]</scope>
    <source>
        <strain evidence="5">CECT7796</strain>
    </source>
</reference>